<keyword evidence="3" id="KW-1185">Reference proteome</keyword>
<feature type="transmembrane region" description="Helical" evidence="1">
    <location>
        <begin position="164"/>
        <end position="183"/>
    </location>
</feature>
<evidence type="ECO:0000313" key="3">
    <source>
        <dbReference type="Proteomes" id="UP000681075"/>
    </source>
</evidence>
<sequence length="218" mass="23284">MSIPDNNVDQTIDRLVAEMRPVRRVWSPAKRSLVWIGLALTVMIGLIWRMGAMRGLAKEFTRATNTIELLAATATGVLALVAAFYLTMPDRSPRWAWLPVPTLVLWIGATCFACVQTAVDRGVAALFQKVGWPCFVFIAVVSIPLGIALLLVMRRGAPTEPVRTAMLGGLGVSALAAAALHAFHPFDGGLGDTGMHVVAILAIVAAFGALGRPALDRM</sequence>
<gene>
    <name evidence="2" type="ORF">TMPK1_41020</name>
</gene>
<organism evidence="2 3">
    <name type="scientific">Roseiterribacter gracilis</name>
    <dbReference type="NCBI Taxonomy" id="2812848"/>
    <lineage>
        <taxon>Bacteria</taxon>
        <taxon>Pseudomonadati</taxon>
        <taxon>Pseudomonadota</taxon>
        <taxon>Alphaproteobacteria</taxon>
        <taxon>Rhodospirillales</taxon>
        <taxon>Roseiterribacteraceae</taxon>
        <taxon>Roseiterribacter</taxon>
    </lineage>
</organism>
<feature type="transmembrane region" description="Helical" evidence="1">
    <location>
        <begin position="70"/>
        <end position="88"/>
    </location>
</feature>
<evidence type="ECO:0000313" key="2">
    <source>
        <dbReference type="EMBL" id="GIL41865.1"/>
    </source>
</evidence>
<proteinExistence type="predicted"/>
<dbReference type="EMBL" id="BOPV01000001">
    <property type="protein sequence ID" value="GIL41865.1"/>
    <property type="molecule type" value="Genomic_DNA"/>
</dbReference>
<reference evidence="2" key="1">
    <citation type="submission" date="2021-02" db="EMBL/GenBank/DDBJ databases">
        <title>Genome sequence of Rhodospirillales sp. strain TMPK1 isolated from soil.</title>
        <authorList>
            <person name="Nakai R."/>
            <person name="Kusada H."/>
            <person name="Tamaki H."/>
        </authorList>
    </citation>
    <scope>NUCLEOTIDE SEQUENCE</scope>
    <source>
        <strain evidence="2">TMPK1</strain>
    </source>
</reference>
<feature type="transmembrane region" description="Helical" evidence="1">
    <location>
        <begin position="195"/>
        <end position="215"/>
    </location>
</feature>
<feature type="transmembrane region" description="Helical" evidence="1">
    <location>
        <begin position="95"/>
        <end position="118"/>
    </location>
</feature>
<evidence type="ECO:0000256" key="1">
    <source>
        <dbReference type="SAM" id="Phobius"/>
    </source>
</evidence>
<accession>A0A8S8XL96</accession>
<dbReference type="AlphaFoldDB" id="A0A8S8XL96"/>
<dbReference type="InterPro" id="IPR009495">
    <property type="entry name" value="NrsF"/>
</dbReference>
<protein>
    <recommendedName>
        <fullName evidence="4">DUF1109 domain-containing protein</fullName>
    </recommendedName>
</protein>
<comment type="caution">
    <text evidence="2">The sequence shown here is derived from an EMBL/GenBank/DDBJ whole genome shotgun (WGS) entry which is preliminary data.</text>
</comment>
<feature type="transmembrane region" description="Helical" evidence="1">
    <location>
        <begin position="130"/>
        <end position="152"/>
    </location>
</feature>
<dbReference type="Pfam" id="PF06532">
    <property type="entry name" value="NrsF"/>
    <property type="match status" value="1"/>
</dbReference>
<dbReference type="RefSeq" id="WP_420245539.1">
    <property type="nucleotide sequence ID" value="NZ_BOPV01000001.1"/>
</dbReference>
<feature type="transmembrane region" description="Helical" evidence="1">
    <location>
        <begin position="33"/>
        <end position="50"/>
    </location>
</feature>
<keyword evidence="1" id="KW-0472">Membrane</keyword>
<dbReference type="Proteomes" id="UP000681075">
    <property type="component" value="Unassembled WGS sequence"/>
</dbReference>
<evidence type="ECO:0008006" key="4">
    <source>
        <dbReference type="Google" id="ProtNLM"/>
    </source>
</evidence>
<keyword evidence="1" id="KW-1133">Transmembrane helix</keyword>
<keyword evidence="1" id="KW-0812">Transmembrane</keyword>
<name>A0A8S8XL96_9PROT</name>